<keyword evidence="2" id="KW-1185">Reference proteome</keyword>
<evidence type="ECO:0000313" key="1">
    <source>
        <dbReference type="EMBL" id="QPJ85298.1"/>
    </source>
</evidence>
<name>A0ACD1BD38_9CLOT</name>
<dbReference type="EMBL" id="CP051754">
    <property type="protein sequence ID" value="QPJ85298.1"/>
    <property type="molecule type" value="Genomic_DNA"/>
</dbReference>
<gene>
    <name evidence="1" type="ORF">HH195_04960</name>
</gene>
<sequence length="191" mass="22545">MLTHMGTKKIYTNRLLLRKFNVFDAEEVFKNWTNDEEVTKYLTWNPHTNLNVTKDLLDSWILNYKIPSTYNWGIELKDTCNIIGNIGVINFNEKNLSCEIGYCLSREYWGKGIMSEALEEVINYLFSKVNFNRIEAKHHVDNIASGKVMLKCKMKYEGTLREFRRGKNKGFVDLAVYSILKSDYRNRIEYQ</sequence>
<accession>A0ACD1BD38</accession>
<dbReference type="Proteomes" id="UP000594603">
    <property type="component" value="Chromosome"/>
</dbReference>
<reference evidence="1" key="1">
    <citation type="submission" date="2020-04" db="EMBL/GenBank/DDBJ databases">
        <title>A novel bacterium ('Candidatus Sarcina troglodytae' sp. nov.) linked to a protracted, uniformly lethal epizootic among sanctuary western chimpanzees (Pan troglodytes verus) in Sierra Leone.</title>
        <authorList>
            <person name="Owens L.A."/>
            <person name="Colitti B."/>
            <person name="Hirji I."/>
            <person name="Pizaro A."/>
            <person name="Jaffe J.E."/>
            <person name="Moittie S."/>
            <person name="Bishop-Lilly K.A."/>
            <person name="Estrella L.A."/>
            <person name="Voegtly L.J."/>
            <person name="Kuhn J.H."/>
            <person name="Suen G."/>
            <person name="Deblois C.L."/>
            <person name="Dunn C."/>
            <person name="Juan-Salles C."/>
            <person name="Goldberg T.L."/>
        </authorList>
    </citation>
    <scope>NUCLEOTIDE SEQUENCE</scope>
    <source>
        <strain evidence="1">JB2</strain>
    </source>
</reference>
<evidence type="ECO:0000313" key="2">
    <source>
        <dbReference type="Proteomes" id="UP000594603"/>
    </source>
</evidence>
<proteinExistence type="predicted"/>
<organism evidence="1 2">
    <name type="scientific">Candidatus Sarcina troglodytae</name>
    <dbReference type="NCBI Taxonomy" id="2726954"/>
    <lineage>
        <taxon>Bacteria</taxon>
        <taxon>Bacillati</taxon>
        <taxon>Bacillota</taxon>
        <taxon>Clostridia</taxon>
        <taxon>Eubacteriales</taxon>
        <taxon>Clostridiaceae</taxon>
        <taxon>Sarcina</taxon>
    </lineage>
</organism>
<protein>
    <submittedName>
        <fullName evidence="1">GNAT family N-acetyltransferase</fullName>
    </submittedName>
</protein>